<organism evidence="1 2">
    <name type="scientific">Phytophthora megakarya</name>
    <dbReference type="NCBI Taxonomy" id="4795"/>
    <lineage>
        <taxon>Eukaryota</taxon>
        <taxon>Sar</taxon>
        <taxon>Stramenopiles</taxon>
        <taxon>Oomycota</taxon>
        <taxon>Peronosporomycetes</taxon>
        <taxon>Peronosporales</taxon>
        <taxon>Peronosporaceae</taxon>
        <taxon>Phytophthora</taxon>
    </lineage>
</organism>
<evidence type="ECO:0000313" key="2">
    <source>
        <dbReference type="Proteomes" id="UP000198211"/>
    </source>
</evidence>
<protein>
    <submittedName>
        <fullName evidence="1">Reverse transcriptase</fullName>
    </submittedName>
</protein>
<sequence length="107" mass="12838">MCKFWINDEYAQRHTLEINTTRNRFRGETPFDMVHGWDARTTLEAVTSVGSTCRYLRDPRRWRYQTQKYYQQPRKQFNQHPRIAIADSADTHIVLMRPFTAETEARG</sequence>
<dbReference type="OrthoDB" id="127023at2759"/>
<dbReference type="EMBL" id="NBNE01000564">
    <property type="protein sequence ID" value="OWZ18605.1"/>
    <property type="molecule type" value="Genomic_DNA"/>
</dbReference>
<dbReference type="Proteomes" id="UP000198211">
    <property type="component" value="Unassembled WGS sequence"/>
</dbReference>
<keyword evidence="2" id="KW-1185">Reference proteome</keyword>
<gene>
    <name evidence="1" type="ORF">PHMEG_0007270</name>
</gene>
<comment type="caution">
    <text evidence="1">The sequence shown here is derived from an EMBL/GenBank/DDBJ whole genome shotgun (WGS) entry which is preliminary data.</text>
</comment>
<keyword evidence="1" id="KW-0548">Nucleotidyltransferase</keyword>
<dbReference type="AlphaFoldDB" id="A0A225WLR1"/>
<name>A0A225WLR1_9STRA</name>
<accession>A0A225WLR1</accession>
<keyword evidence="1" id="KW-0695">RNA-directed DNA polymerase</keyword>
<evidence type="ECO:0000313" key="1">
    <source>
        <dbReference type="EMBL" id="OWZ18605.1"/>
    </source>
</evidence>
<dbReference type="GO" id="GO:0003964">
    <property type="term" value="F:RNA-directed DNA polymerase activity"/>
    <property type="evidence" value="ECO:0007669"/>
    <property type="project" value="UniProtKB-KW"/>
</dbReference>
<proteinExistence type="predicted"/>
<keyword evidence="1" id="KW-0808">Transferase</keyword>
<reference evidence="2" key="1">
    <citation type="submission" date="2017-03" db="EMBL/GenBank/DDBJ databases">
        <title>Phytopthora megakarya and P. palmivora, two closely related causual agents of cacao black pod achieved similar genome size and gene model numbers by different mechanisms.</title>
        <authorList>
            <person name="Ali S."/>
            <person name="Shao J."/>
            <person name="Larry D.J."/>
            <person name="Kronmiller B."/>
            <person name="Shen D."/>
            <person name="Strem M.D."/>
            <person name="Melnick R.L."/>
            <person name="Guiltinan M.J."/>
            <person name="Tyler B.M."/>
            <person name="Meinhardt L.W."/>
            <person name="Bailey B.A."/>
        </authorList>
    </citation>
    <scope>NUCLEOTIDE SEQUENCE [LARGE SCALE GENOMIC DNA]</scope>
    <source>
        <strain evidence="2">zdho120</strain>
    </source>
</reference>